<dbReference type="RefSeq" id="WP_272019196.1">
    <property type="nucleotide sequence ID" value="NZ_JAQLKE010000040.1"/>
</dbReference>
<protein>
    <submittedName>
        <fullName evidence="1">Uncharacterized protein</fullName>
    </submittedName>
</protein>
<dbReference type="EMBL" id="JAQLKE010000040">
    <property type="protein sequence ID" value="MDB7085455.1"/>
    <property type="molecule type" value="Genomic_DNA"/>
</dbReference>
<accession>A0AB35IP53</accession>
<name>A0AB35IP53_9FIRM</name>
<reference evidence="1" key="1">
    <citation type="submission" date="2023-01" db="EMBL/GenBank/DDBJ databases">
        <title>Human gut microbiome strain richness.</title>
        <authorList>
            <person name="Chen-Liaw A."/>
        </authorList>
    </citation>
    <scope>NUCLEOTIDE SEQUENCE</scope>
    <source>
        <strain evidence="1">1001217st2_G6_1001217B_191108</strain>
    </source>
</reference>
<organism evidence="1 2">
    <name type="scientific">Thomasclavelia ramosa</name>
    <dbReference type="NCBI Taxonomy" id="1547"/>
    <lineage>
        <taxon>Bacteria</taxon>
        <taxon>Bacillati</taxon>
        <taxon>Bacillota</taxon>
        <taxon>Erysipelotrichia</taxon>
        <taxon>Erysipelotrichales</taxon>
        <taxon>Coprobacillaceae</taxon>
        <taxon>Thomasclavelia</taxon>
    </lineage>
</organism>
<gene>
    <name evidence="1" type="ORF">PM738_16730</name>
</gene>
<evidence type="ECO:0000313" key="2">
    <source>
        <dbReference type="Proteomes" id="UP001211987"/>
    </source>
</evidence>
<dbReference type="Proteomes" id="UP001211987">
    <property type="component" value="Unassembled WGS sequence"/>
</dbReference>
<proteinExistence type="predicted"/>
<sequence>MGLTIENKHSSIDLSYTGFARLRTKIAYLHSKELGKFYDELVNAIPMFGKEREIFLKDYEKRLSTIDEELNVSHYLLDFLYADDCEATMSVKHCRRIWNIIKNCDEDFSIGYVGRKDCAMFFDFKRIVKECRDKNIQMYWF</sequence>
<comment type="caution">
    <text evidence="1">The sequence shown here is derived from an EMBL/GenBank/DDBJ whole genome shotgun (WGS) entry which is preliminary data.</text>
</comment>
<dbReference type="AlphaFoldDB" id="A0AB35IP53"/>
<evidence type="ECO:0000313" key="1">
    <source>
        <dbReference type="EMBL" id="MDB7085455.1"/>
    </source>
</evidence>